<dbReference type="InterPro" id="IPR027417">
    <property type="entry name" value="P-loop_NTPase"/>
</dbReference>
<dbReference type="AlphaFoldDB" id="A0A7K3MBX9"/>
<reference evidence="10 11" key="1">
    <citation type="submission" date="2019-11" db="EMBL/GenBank/DDBJ databases">
        <authorList>
            <person name="Li X.-J."/>
            <person name="Feng X.-M."/>
        </authorList>
    </citation>
    <scope>NUCLEOTIDE SEQUENCE [LARGE SCALE GENOMIC DNA]</scope>
    <source>
        <strain evidence="10 11">XMNu-373</strain>
    </source>
</reference>
<dbReference type="InterPro" id="IPR017871">
    <property type="entry name" value="ABC_transporter-like_CS"/>
</dbReference>
<comment type="subcellular location">
    <subcellularLocation>
        <location evidence="1">Cell membrane</location>
        <topology evidence="1">Peripheral membrane protein</topology>
    </subcellularLocation>
</comment>
<evidence type="ECO:0000256" key="3">
    <source>
        <dbReference type="ARBA" id="ARBA00022448"/>
    </source>
</evidence>
<keyword evidence="6 10" id="KW-0067">ATP-binding</keyword>
<dbReference type="GO" id="GO:0005524">
    <property type="term" value="F:ATP binding"/>
    <property type="evidence" value="ECO:0007669"/>
    <property type="project" value="UniProtKB-KW"/>
</dbReference>
<evidence type="ECO:0000259" key="9">
    <source>
        <dbReference type="PROSITE" id="PS50893"/>
    </source>
</evidence>
<dbReference type="EMBL" id="WLZY01000015">
    <property type="protein sequence ID" value="NDL60825.1"/>
    <property type="molecule type" value="Genomic_DNA"/>
</dbReference>
<evidence type="ECO:0000256" key="2">
    <source>
        <dbReference type="ARBA" id="ARBA00005417"/>
    </source>
</evidence>
<dbReference type="InterPro" id="IPR003439">
    <property type="entry name" value="ABC_transporter-like_ATP-bd"/>
</dbReference>
<dbReference type="Proteomes" id="UP000460435">
    <property type="component" value="Unassembled WGS sequence"/>
</dbReference>
<feature type="region of interest" description="Disordered" evidence="8">
    <location>
        <begin position="309"/>
        <end position="328"/>
    </location>
</feature>
<protein>
    <submittedName>
        <fullName evidence="10">ATP-binding cassette domain-containing protein</fullName>
    </submittedName>
</protein>
<dbReference type="CDD" id="cd03257">
    <property type="entry name" value="ABC_NikE_OppD_transporters"/>
    <property type="match status" value="1"/>
</dbReference>
<organism evidence="10 11">
    <name type="scientific">Phytoactinopolyspora mesophila</name>
    <dbReference type="NCBI Taxonomy" id="2650750"/>
    <lineage>
        <taxon>Bacteria</taxon>
        <taxon>Bacillati</taxon>
        <taxon>Actinomycetota</taxon>
        <taxon>Actinomycetes</taxon>
        <taxon>Jiangellales</taxon>
        <taxon>Jiangellaceae</taxon>
        <taxon>Phytoactinopolyspora</taxon>
    </lineage>
</organism>
<dbReference type="InterPro" id="IPR003593">
    <property type="entry name" value="AAA+_ATPase"/>
</dbReference>
<keyword evidence="4" id="KW-1003">Cell membrane</keyword>
<evidence type="ECO:0000256" key="4">
    <source>
        <dbReference type="ARBA" id="ARBA00022475"/>
    </source>
</evidence>
<accession>A0A7K3MBX9</accession>
<feature type="region of interest" description="Disordered" evidence="8">
    <location>
        <begin position="370"/>
        <end position="394"/>
    </location>
</feature>
<dbReference type="PROSITE" id="PS00211">
    <property type="entry name" value="ABC_TRANSPORTER_1"/>
    <property type="match status" value="1"/>
</dbReference>
<keyword evidence="5" id="KW-0547">Nucleotide-binding</keyword>
<evidence type="ECO:0000256" key="7">
    <source>
        <dbReference type="ARBA" id="ARBA00023136"/>
    </source>
</evidence>
<dbReference type="InterPro" id="IPR050388">
    <property type="entry name" value="ABC_Ni/Peptide_Import"/>
</dbReference>
<keyword evidence="11" id="KW-1185">Reference proteome</keyword>
<dbReference type="PROSITE" id="PS50893">
    <property type="entry name" value="ABC_TRANSPORTER_2"/>
    <property type="match status" value="1"/>
</dbReference>
<comment type="similarity">
    <text evidence="2">Belongs to the ABC transporter superfamily.</text>
</comment>
<keyword evidence="3" id="KW-0813">Transport</keyword>
<feature type="domain" description="ABC transporter" evidence="9">
    <location>
        <begin position="52"/>
        <end position="299"/>
    </location>
</feature>
<gene>
    <name evidence="10" type="ORF">F7O44_27490</name>
</gene>
<evidence type="ECO:0000313" key="10">
    <source>
        <dbReference type="EMBL" id="NDL60825.1"/>
    </source>
</evidence>
<dbReference type="Gene3D" id="3.40.50.300">
    <property type="entry name" value="P-loop containing nucleotide triphosphate hydrolases"/>
    <property type="match status" value="1"/>
</dbReference>
<dbReference type="NCBIfam" id="TIGR01727">
    <property type="entry name" value="oligo_HPY"/>
    <property type="match status" value="1"/>
</dbReference>
<evidence type="ECO:0000256" key="1">
    <source>
        <dbReference type="ARBA" id="ARBA00004202"/>
    </source>
</evidence>
<proteinExistence type="inferred from homology"/>
<evidence type="ECO:0000256" key="6">
    <source>
        <dbReference type="ARBA" id="ARBA00022840"/>
    </source>
</evidence>
<evidence type="ECO:0000256" key="8">
    <source>
        <dbReference type="SAM" id="MobiDB-lite"/>
    </source>
</evidence>
<dbReference type="Pfam" id="PF08352">
    <property type="entry name" value="oligo_HPY"/>
    <property type="match status" value="1"/>
</dbReference>
<dbReference type="SMART" id="SM00382">
    <property type="entry name" value="AAA"/>
    <property type="match status" value="1"/>
</dbReference>
<dbReference type="PANTHER" id="PTHR43297:SF2">
    <property type="entry name" value="DIPEPTIDE TRANSPORT ATP-BINDING PROTEIN DPPD"/>
    <property type="match status" value="1"/>
</dbReference>
<evidence type="ECO:0000256" key="5">
    <source>
        <dbReference type="ARBA" id="ARBA00022741"/>
    </source>
</evidence>
<dbReference type="GO" id="GO:0005886">
    <property type="term" value="C:plasma membrane"/>
    <property type="evidence" value="ECO:0007669"/>
    <property type="project" value="UniProtKB-SubCell"/>
</dbReference>
<dbReference type="SUPFAM" id="SSF52540">
    <property type="entry name" value="P-loop containing nucleoside triphosphate hydrolases"/>
    <property type="match status" value="1"/>
</dbReference>
<evidence type="ECO:0000313" key="11">
    <source>
        <dbReference type="Proteomes" id="UP000460435"/>
    </source>
</evidence>
<dbReference type="Pfam" id="PF00005">
    <property type="entry name" value="ABC_tran"/>
    <property type="match status" value="1"/>
</dbReference>
<sequence length="394" mass="42724">MEHGGNVGWRLVVHLAARIHDHDRRTVFQSLRPCARGCHQPAATKVRPVSLLEIRDLHVTYHSSRGTVPAVRGVTLSLEPGQTIGVAGESGCGKSTLAQAILRLLHPSTELTGEIVLRGEDVLSMRWGRLRAVRWTGASIVFQGAMHVLNPAHRIGQQIAEPILLHEKVSGGEADRRVLELLDQVGLPSWRAENHPHELSGGQLQRVMIAMALACNPELIIADEATTALDVMVQAQVLRLLARLVRDRNVGMIMISHDLSVLSDNCDRVAVMYAGKVVEMGAAHDVFADPRHPYTEALASAFPVVGDRQARGRPRGLAGDPPDPSDLPTGCTFHPRCPIAVEPCRTTEPPLLTLNHAQGDQRDSSCLVAQAGDPIRPAPATEPTRVTELEECAP</sequence>
<keyword evidence="7" id="KW-0472">Membrane</keyword>
<dbReference type="GO" id="GO:0016887">
    <property type="term" value="F:ATP hydrolysis activity"/>
    <property type="evidence" value="ECO:0007669"/>
    <property type="project" value="InterPro"/>
</dbReference>
<comment type="caution">
    <text evidence="10">The sequence shown here is derived from an EMBL/GenBank/DDBJ whole genome shotgun (WGS) entry which is preliminary data.</text>
</comment>
<dbReference type="InterPro" id="IPR013563">
    <property type="entry name" value="Oligopep_ABC_C"/>
</dbReference>
<name>A0A7K3MBX9_9ACTN</name>
<dbReference type="PANTHER" id="PTHR43297">
    <property type="entry name" value="OLIGOPEPTIDE TRANSPORT ATP-BINDING PROTEIN APPD"/>
    <property type="match status" value="1"/>
</dbReference>
<dbReference type="FunFam" id="3.40.50.300:FF:000016">
    <property type="entry name" value="Oligopeptide ABC transporter ATP-binding component"/>
    <property type="match status" value="1"/>
</dbReference>
<dbReference type="GO" id="GO:0015833">
    <property type="term" value="P:peptide transport"/>
    <property type="evidence" value="ECO:0007669"/>
    <property type="project" value="InterPro"/>
</dbReference>